<accession>A0A2H3JCE8</accession>
<dbReference type="AlphaFoldDB" id="A0A2H3JCE8"/>
<reference evidence="2 3" key="1">
    <citation type="journal article" date="2012" name="Science">
        <title>The Paleozoic origin of enzymatic lignin decomposition reconstructed from 31 fungal genomes.</title>
        <authorList>
            <person name="Floudas D."/>
            <person name="Binder M."/>
            <person name="Riley R."/>
            <person name="Barry K."/>
            <person name="Blanchette R.A."/>
            <person name="Henrissat B."/>
            <person name="Martinez A.T."/>
            <person name="Otillar R."/>
            <person name="Spatafora J.W."/>
            <person name="Yadav J.S."/>
            <person name="Aerts A."/>
            <person name="Benoit I."/>
            <person name="Boyd A."/>
            <person name="Carlson A."/>
            <person name="Copeland A."/>
            <person name="Coutinho P.M."/>
            <person name="de Vries R.P."/>
            <person name="Ferreira P."/>
            <person name="Findley K."/>
            <person name="Foster B."/>
            <person name="Gaskell J."/>
            <person name="Glotzer D."/>
            <person name="Gorecki P."/>
            <person name="Heitman J."/>
            <person name="Hesse C."/>
            <person name="Hori C."/>
            <person name="Igarashi K."/>
            <person name="Jurgens J.A."/>
            <person name="Kallen N."/>
            <person name="Kersten P."/>
            <person name="Kohler A."/>
            <person name="Kuees U."/>
            <person name="Kumar T.K.A."/>
            <person name="Kuo A."/>
            <person name="LaButti K."/>
            <person name="Larrondo L.F."/>
            <person name="Lindquist E."/>
            <person name="Ling A."/>
            <person name="Lombard V."/>
            <person name="Lucas S."/>
            <person name="Lundell T."/>
            <person name="Martin R."/>
            <person name="McLaughlin D.J."/>
            <person name="Morgenstern I."/>
            <person name="Morin E."/>
            <person name="Murat C."/>
            <person name="Nagy L.G."/>
            <person name="Nolan M."/>
            <person name="Ohm R.A."/>
            <person name="Patyshakuliyeva A."/>
            <person name="Rokas A."/>
            <person name="Ruiz-Duenas F.J."/>
            <person name="Sabat G."/>
            <person name="Salamov A."/>
            <person name="Samejima M."/>
            <person name="Schmutz J."/>
            <person name="Slot J.C."/>
            <person name="St John F."/>
            <person name="Stenlid J."/>
            <person name="Sun H."/>
            <person name="Sun S."/>
            <person name="Syed K."/>
            <person name="Tsang A."/>
            <person name="Wiebenga A."/>
            <person name="Young D."/>
            <person name="Pisabarro A."/>
            <person name="Eastwood D.C."/>
            <person name="Martin F."/>
            <person name="Cullen D."/>
            <person name="Grigoriev I.V."/>
            <person name="Hibbett D.S."/>
        </authorList>
    </citation>
    <scope>NUCLEOTIDE SEQUENCE [LARGE SCALE GENOMIC DNA]</scope>
    <source>
        <strain evidence="2 3">MD-104</strain>
    </source>
</reference>
<organism evidence="2 3">
    <name type="scientific">Wolfiporia cocos (strain MD-104)</name>
    <name type="common">Brown rot fungus</name>
    <dbReference type="NCBI Taxonomy" id="742152"/>
    <lineage>
        <taxon>Eukaryota</taxon>
        <taxon>Fungi</taxon>
        <taxon>Dikarya</taxon>
        <taxon>Basidiomycota</taxon>
        <taxon>Agaricomycotina</taxon>
        <taxon>Agaricomycetes</taxon>
        <taxon>Polyporales</taxon>
        <taxon>Phaeolaceae</taxon>
        <taxon>Wolfiporia</taxon>
    </lineage>
</organism>
<evidence type="ECO:0000256" key="1">
    <source>
        <dbReference type="SAM" id="MobiDB-lite"/>
    </source>
</evidence>
<name>A0A2H3JCE8_WOLCO</name>
<proteinExistence type="predicted"/>
<sequence>MILQALQPTLTSPNTTMQAVNIEHSAWNRTGWTIKNRTAPEADAVRTRRRAPGTRSEEARGTDTQLRARPYLYGIDRARPVKIQSQIQMKMQMQARAVHRHSPRVDPAKIRDDECKWKLHPGVMALRPQNTTCGSDAVSTGWAAGDATGITYRQFCTRTPNSSLSTRHEDHDAITQVLGMQFVKCNTARRAVRGQGTRARTSSDDHICMLSWDTTTQAVGGYQARQAVKTTTRRRNARTAGDGRGPGQVMEEAATATQSAIDHQYQDEPAIAEREARLVASARWARRRPRGEPVSGALLPAALLHLRPHPVPDGRAGMAGVRKGVGYRASWEKSADGAIGNDGVTGEPGENVAARVSIGLSGACWLIFTEAARQAPARRASAGARASGKMAGKAASRLQAQTGRHGAFGVGEGGGDEGGGRAPRMAVISGAVGTAGGNF</sequence>
<gene>
    <name evidence="2" type="ORF">WOLCODRAFT_15275</name>
</gene>
<protein>
    <submittedName>
        <fullName evidence="2">Uncharacterized protein</fullName>
    </submittedName>
</protein>
<dbReference type="Proteomes" id="UP000218811">
    <property type="component" value="Unassembled WGS sequence"/>
</dbReference>
<feature type="region of interest" description="Disordered" evidence="1">
    <location>
        <begin position="38"/>
        <end position="62"/>
    </location>
</feature>
<evidence type="ECO:0000313" key="3">
    <source>
        <dbReference type="Proteomes" id="UP000218811"/>
    </source>
</evidence>
<evidence type="ECO:0000313" key="2">
    <source>
        <dbReference type="EMBL" id="PCH34354.1"/>
    </source>
</evidence>
<keyword evidence="3" id="KW-1185">Reference proteome</keyword>
<dbReference type="EMBL" id="KB467831">
    <property type="protein sequence ID" value="PCH34354.1"/>
    <property type="molecule type" value="Genomic_DNA"/>
</dbReference>